<dbReference type="PANTHER" id="PTHR33977">
    <property type="entry name" value="ZINC ION BINDING PROTEIN"/>
    <property type="match status" value="1"/>
</dbReference>
<reference evidence="3" key="1">
    <citation type="submission" date="2020-10" db="EMBL/GenBank/DDBJ databases">
        <authorList>
            <person name="Sedaghatjoo S."/>
        </authorList>
    </citation>
    <scope>NUCLEOTIDE SEQUENCE</scope>
    <source>
        <strain evidence="3">AZH3</strain>
    </source>
</reference>
<dbReference type="InterPro" id="IPR007527">
    <property type="entry name" value="Znf_SWIM"/>
</dbReference>
<dbReference type="Proteomes" id="UP000836402">
    <property type="component" value="Unassembled WGS sequence"/>
</dbReference>
<name>A0ABN7JCE1_9BASI</name>
<gene>
    <name evidence="3" type="ORF">JKIAZH3_G8223</name>
</gene>
<evidence type="ECO:0000259" key="2">
    <source>
        <dbReference type="PROSITE" id="PS50966"/>
    </source>
</evidence>
<keyword evidence="1" id="KW-0863">Zinc-finger</keyword>
<evidence type="ECO:0000313" key="4">
    <source>
        <dbReference type="Proteomes" id="UP000836402"/>
    </source>
</evidence>
<feature type="domain" description="SWIM-type" evidence="2">
    <location>
        <begin position="374"/>
        <end position="412"/>
    </location>
</feature>
<dbReference type="PROSITE" id="PS50966">
    <property type="entry name" value="ZF_SWIM"/>
    <property type="match status" value="1"/>
</dbReference>
<keyword evidence="1" id="KW-0862">Zinc</keyword>
<accession>A0ABN7JCE1</accession>
<dbReference type="EMBL" id="CAJHJG010006789">
    <property type="protein sequence ID" value="CAD6959548.1"/>
    <property type="molecule type" value="Genomic_DNA"/>
</dbReference>
<protein>
    <recommendedName>
        <fullName evidence="2">SWIM-type domain-containing protein</fullName>
    </recommendedName>
</protein>
<sequence>MDVYNELRRQLLGTARKANTRIDSLHKWAEEVIRENGVAELKFDIPCADGEDTWAAFFMTSWQIDMLRMHGQDSVVSLDSTHNTCLGFEKAEKVFLYSLVVRSTTTGRGIPVAFMFTNGEDAQPISFWLKALRRHSRVQFQPRHIMIDCSATEVCAIRSAFPPPVTPFILFCDWHMLKAMTASSKTKVKGHAGHPRGTLQVKDNQQAQIRARAGFMRLMNAATRPAFALAASAYLDEWSCCPEWTKYVDETWLARKEMWARAWRQESHRGVDTNNFIELWHNQLKTLYLGFMRKQGVDVLLWFLLRQCVQDYRTNELRVTLGLQACAMSKSDREAKKKALSLTYTEALAHVAQHDDGSIFVDSFSASGTQCKQTQAMDTCGDELELVACSCPAFIHSEFPCKHMWLAHRVLGFPLAQFSRKVKASGTVAAASIAATSSSATATSSSATATTTSGAASTSTAAVAASSSEEAARVQSERMQALNAVFSESDKLASLTQQLRRLVVEPDFLCSRDKATELGARLEVARQLMTDIVRGRSLHDRQRAQH</sequence>
<dbReference type="Pfam" id="PF04434">
    <property type="entry name" value="SWIM"/>
    <property type="match status" value="1"/>
</dbReference>
<organism evidence="3 4">
    <name type="scientific">Tilletia caries</name>
    <name type="common">wheat bunt fungus</name>
    <dbReference type="NCBI Taxonomy" id="13290"/>
    <lineage>
        <taxon>Eukaryota</taxon>
        <taxon>Fungi</taxon>
        <taxon>Dikarya</taxon>
        <taxon>Basidiomycota</taxon>
        <taxon>Ustilaginomycotina</taxon>
        <taxon>Exobasidiomycetes</taxon>
        <taxon>Tilletiales</taxon>
        <taxon>Tilletiaceae</taxon>
        <taxon>Tilletia</taxon>
    </lineage>
</organism>
<dbReference type="PANTHER" id="PTHR33977:SF1">
    <property type="entry name" value="ZINC ION BINDING PROTEIN"/>
    <property type="match status" value="1"/>
</dbReference>
<proteinExistence type="predicted"/>
<keyword evidence="1" id="KW-0479">Metal-binding</keyword>
<evidence type="ECO:0000313" key="3">
    <source>
        <dbReference type="EMBL" id="CAD6959548.1"/>
    </source>
</evidence>
<keyword evidence="4" id="KW-1185">Reference proteome</keyword>
<evidence type="ECO:0000256" key="1">
    <source>
        <dbReference type="PROSITE-ProRule" id="PRU00325"/>
    </source>
</evidence>
<comment type="caution">
    <text evidence="3">The sequence shown here is derived from an EMBL/GenBank/DDBJ whole genome shotgun (WGS) entry which is preliminary data.</text>
</comment>